<dbReference type="RefSeq" id="WP_165230526.1">
    <property type="nucleotide sequence ID" value="NZ_JAAKZV010000004.1"/>
</dbReference>
<feature type="compositionally biased region" description="Polar residues" evidence="1">
    <location>
        <begin position="300"/>
        <end position="313"/>
    </location>
</feature>
<evidence type="ECO:0000313" key="3">
    <source>
        <dbReference type="Proteomes" id="UP000481583"/>
    </source>
</evidence>
<dbReference type="Pfam" id="PF11066">
    <property type="entry name" value="DUF2867"/>
    <property type="match status" value="1"/>
</dbReference>
<accession>A0A6G4TT98</accession>
<protein>
    <submittedName>
        <fullName evidence="2">DUF2867 domain-containing protein</fullName>
    </submittedName>
</protein>
<reference evidence="2 3" key="1">
    <citation type="submission" date="2020-02" db="EMBL/GenBank/DDBJ databases">
        <title>Whole-genome analyses of novel actinobacteria.</title>
        <authorList>
            <person name="Sahin N."/>
        </authorList>
    </citation>
    <scope>NUCLEOTIDE SEQUENCE [LARGE SCALE GENOMIC DNA]</scope>
    <source>
        <strain evidence="2 3">A7024</strain>
    </source>
</reference>
<keyword evidence="3" id="KW-1185">Reference proteome</keyword>
<gene>
    <name evidence="2" type="ORF">G5C51_02060</name>
</gene>
<feature type="region of interest" description="Disordered" evidence="1">
    <location>
        <begin position="290"/>
        <end position="313"/>
    </location>
</feature>
<evidence type="ECO:0000256" key="1">
    <source>
        <dbReference type="SAM" id="MobiDB-lite"/>
    </source>
</evidence>
<dbReference type="AlphaFoldDB" id="A0A6G4TT98"/>
<name>A0A6G4TT98_9ACTN</name>
<sequence length="313" mass="34603">MKAVRNIHERDIEAPAEAVGALLDRLATDDDPLFPTPGWPPMRFDRPLGPGADGGHGPITYRVVSYEPGRRIRFDFTDAAGGFHELTIAPLGEAADPGAGRCRVRHELVMASPSLTDRLGWALVIRWAHDVVIEELLDNAERAATGRVCAPYRRSPWARLVHRMLFPRPEATELPASAVLARQAFPEPDFADAWRLELRPGMPRHPRAWRKVLPFPVLAQEGGELLLGEDSRHGDFRASLLVEGDYVTLSTVARTRTALGRAYFGVVRHIHPYAARWVLRRMARRLALTAPSAGERHGTTPATNSKVPGPTSV</sequence>
<comment type="caution">
    <text evidence="2">The sequence shown here is derived from an EMBL/GenBank/DDBJ whole genome shotgun (WGS) entry which is preliminary data.</text>
</comment>
<dbReference type="InterPro" id="IPR021295">
    <property type="entry name" value="DUF2867"/>
</dbReference>
<proteinExistence type="predicted"/>
<evidence type="ECO:0000313" key="2">
    <source>
        <dbReference type="EMBL" id="NGN62686.1"/>
    </source>
</evidence>
<organism evidence="2 3">
    <name type="scientific">Streptomyces coryli</name>
    <dbReference type="NCBI Taxonomy" id="1128680"/>
    <lineage>
        <taxon>Bacteria</taxon>
        <taxon>Bacillati</taxon>
        <taxon>Actinomycetota</taxon>
        <taxon>Actinomycetes</taxon>
        <taxon>Kitasatosporales</taxon>
        <taxon>Streptomycetaceae</taxon>
        <taxon>Streptomyces</taxon>
    </lineage>
</organism>
<dbReference type="EMBL" id="JAAKZV010000004">
    <property type="protein sequence ID" value="NGN62686.1"/>
    <property type="molecule type" value="Genomic_DNA"/>
</dbReference>
<dbReference type="SUPFAM" id="SSF55961">
    <property type="entry name" value="Bet v1-like"/>
    <property type="match status" value="1"/>
</dbReference>
<dbReference type="Proteomes" id="UP000481583">
    <property type="component" value="Unassembled WGS sequence"/>
</dbReference>